<name>A0A815XH00_9BILA</name>
<keyword evidence="3" id="KW-1185">Reference proteome</keyword>
<organism evidence="1 3">
    <name type="scientific">Didymodactylos carnosus</name>
    <dbReference type="NCBI Taxonomy" id="1234261"/>
    <lineage>
        <taxon>Eukaryota</taxon>
        <taxon>Metazoa</taxon>
        <taxon>Spiralia</taxon>
        <taxon>Gnathifera</taxon>
        <taxon>Rotifera</taxon>
        <taxon>Eurotatoria</taxon>
        <taxon>Bdelloidea</taxon>
        <taxon>Philodinida</taxon>
        <taxon>Philodinidae</taxon>
        <taxon>Didymodactylos</taxon>
    </lineage>
</organism>
<reference evidence="1" key="1">
    <citation type="submission" date="2021-02" db="EMBL/GenBank/DDBJ databases">
        <authorList>
            <person name="Nowell W R."/>
        </authorList>
    </citation>
    <scope>NUCLEOTIDE SEQUENCE</scope>
</reference>
<comment type="caution">
    <text evidence="1">The sequence shown here is derived from an EMBL/GenBank/DDBJ whole genome shotgun (WGS) entry which is preliminary data.</text>
</comment>
<evidence type="ECO:0000313" key="1">
    <source>
        <dbReference type="EMBL" id="CAF1557408.1"/>
    </source>
</evidence>
<evidence type="ECO:0000313" key="3">
    <source>
        <dbReference type="Proteomes" id="UP000663829"/>
    </source>
</evidence>
<dbReference type="AlphaFoldDB" id="A0A815XH00"/>
<dbReference type="Proteomes" id="UP000681722">
    <property type="component" value="Unassembled WGS sequence"/>
</dbReference>
<evidence type="ECO:0000313" key="2">
    <source>
        <dbReference type="EMBL" id="CAF4418706.1"/>
    </source>
</evidence>
<dbReference type="EMBL" id="CAJNOQ010027916">
    <property type="protein sequence ID" value="CAF1557408.1"/>
    <property type="molecule type" value="Genomic_DNA"/>
</dbReference>
<feature type="non-terminal residue" evidence="1">
    <location>
        <position position="80"/>
    </location>
</feature>
<sequence length="80" mass="9422">MFFIYMPIDLFPFGEKQAFTYSSCRHLHNPRKDSTIALTISTSRGLVLLPTQFNSLNILKYPCLKKFKDDLRLHMTCNHR</sequence>
<accession>A0A815XH00</accession>
<dbReference type="Proteomes" id="UP000663829">
    <property type="component" value="Unassembled WGS sequence"/>
</dbReference>
<proteinExistence type="predicted"/>
<protein>
    <submittedName>
        <fullName evidence="1">Uncharacterized protein</fullName>
    </submittedName>
</protein>
<gene>
    <name evidence="1" type="ORF">GPM918_LOCUS39562</name>
    <name evidence="2" type="ORF">SRO942_LOCUS40445</name>
</gene>
<dbReference type="EMBL" id="CAJOBC010093637">
    <property type="protein sequence ID" value="CAF4418706.1"/>
    <property type="molecule type" value="Genomic_DNA"/>
</dbReference>